<accession>A0A370U7D1</accession>
<organism evidence="4 5">
    <name type="scientific">Marinomonas piezotolerans</name>
    <dbReference type="NCBI Taxonomy" id="2213058"/>
    <lineage>
        <taxon>Bacteria</taxon>
        <taxon>Pseudomonadati</taxon>
        <taxon>Pseudomonadota</taxon>
        <taxon>Gammaproteobacteria</taxon>
        <taxon>Oceanospirillales</taxon>
        <taxon>Oceanospirillaceae</taxon>
        <taxon>Marinomonas</taxon>
    </lineage>
</organism>
<keyword evidence="2" id="KW-0677">Repeat</keyword>
<dbReference type="InterPro" id="IPR036873">
    <property type="entry name" value="Rhodanese-like_dom_sf"/>
</dbReference>
<dbReference type="GO" id="GO:0004792">
    <property type="term" value="F:thiosulfate-cyanide sulfurtransferase activity"/>
    <property type="evidence" value="ECO:0007669"/>
    <property type="project" value="InterPro"/>
</dbReference>
<evidence type="ECO:0000313" key="4">
    <source>
        <dbReference type="EMBL" id="RDL43696.1"/>
    </source>
</evidence>
<dbReference type="InterPro" id="IPR001307">
    <property type="entry name" value="Thiosulphate_STrfase_CS"/>
</dbReference>
<evidence type="ECO:0000259" key="3">
    <source>
        <dbReference type="PROSITE" id="PS50206"/>
    </source>
</evidence>
<dbReference type="CDD" id="cd01448">
    <property type="entry name" value="TST_Repeat_1"/>
    <property type="match status" value="1"/>
</dbReference>
<evidence type="ECO:0000256" key="2">
    <source>
        <dbReference type="ARBA" id="ARBA00022737"/>
    </source>
</evidence>
<dbReference type="PANTHER" id="PTHR11364:SF27">
    <property type="entry name" value="SULFURTRANSFERASE"/>
    <property type="match status" value="1"/>
</dbReference>
<dbReference type="InterPro" id="IPR001763">
    <property type="entry name" value="Rhodanese-like_dom"/>
</dbReference>
<evidence type="ECO:0000313" key="5">
    <source>
        <dbReference type="Proteomes" id="UP000254326"/>
    </source>
</evidence>
<keyword evidence="5" id="KW-1185">Reference proteome</keyword>
<dbReference type="PROSITE" id="PS50206">
    <property type="entry name" value="RHODANESE_3"/>
    <property type="match status" value="2"/>
</dbReference>
<dbReference type="AlphaFoldDB" id="A0A370U7D1"/>
<dbReference type="PANTHER" id="PTHR11364">
    <property type="entry name" value="THIOSULFATE SULFERTANSFERASE"/>
    <property type="match status" value="1"/>
</dbReference>
<dbReference type="Gene3D" id="3.40.250.10">
    <property type="entry name" value="Rhodanese-like domain"/>
    <property type="match status" value="2"/>
</dbReference>
<dbReference type="SMART" id="SM00450">
    <property type="entry name" value="RHOD"/>
    <property type="match status" value="2"/>
</dbReference>
<dbReference type="PROSITE" id="PS00380">
    <property type="entry name" value="RHODANESE_1"/>
    <property type="match status" value="1"/>
</dbReference>
<keyword evidence="1 4" id="KW-0808">Transferase</keyword>
<feature type="domain" description="Rhodanese" evidence="3">
    <location>
        <begin position="17"/>
        <end position="135"/>
    </location>
</feature>
<dbReference type="Proteomes" id="UP000254326">
    <property type="component" value="Unassembled WGS sequence"/>
</dbReference>
<dbReference type="CDD" id="cd01449">
    <property type="entry name" value="TST_Repeat_2"/>
    <property type="match status" value="1"/>
</dbReference>
<comment type="caution">
    <text evidence="4">The sequence shown here is derived from an EMBL/GenBank/DDBJ whole genome shotgun (WGS) entry which is preliminary data.</text>
</comment>
<sequence length="281" mass="31129">MALPTMITVETLQETLNQSDVVVLDCRFYLTDHGKGYQEYLLGHIPGAIFVDLHTELAGKESDTSGRHPLPSEQVLANSIQNWGIDTHTQVIVYDDMGGAIAARAWWMLVQQGIEVYVLDGGFPAWTASALSIETQEHKAVIAKEKIEVSYPWFISEENVAENLVTEQFQLVDSRDNARFQGLNETMDPVAGHIPGALNRPFTDNLTDAGTMKSPLLLAKEWGALLGEIEIPIVYYCGSGVTACHNILAMNHAGLEAKHVYIGSWSQWAKRIQRSMSESNE</sequence>
<feature type="domain" description="Rhodanese" evidence="3">
    <location>
        <begin position="165"/>
        <end position="277"/>
    </location>
</feature>
<dbReference type="OrthoDB" id="9781034at2"/>
<protein>
    <submittedName>
        <fullName evidence="4">Sulfurtransferase</fullName>
    </submittedName>
</protein>
<proteinExistence type="predicted"/>
<evidence type="ECO:0000256" key="1">
    <source>
        <dbReference type="ARBA" id="ARBA00022679"/>
    </source>
</evidence>
<gene>
    <name evidence="4" type="ORF">DN730_13195</name>
</gene>
<dbReference type="EMBL" id="QKRA01000006">
    <property type="protein sequence ID" value="RDL43696.1"/>
    <property type="molecule type" value="Genomic_DNA"/>
</dbReference>
<reference evidence="4 5" key="1">
    <citation type="submission" date="2018-06" db="EMBL/GenBank/DDBJ databases">
        <title>Marinomonas sp. YLB-05 draft genome sequence.</title>
        <authorList>
            <person name="Yu L."/>
            <person name="Tang X."/>
        </authorList>
    </citation>
    <scope>NUCLEOTIDE SEQUENCE [LARGE SCALE GENOMIC DNA]</scope>
    <source>
        <strain evidence="4 5">YLB-05</strain>
    </source>
</reference>
<name>A0A370U7D1_9GAMM</name>
<dbReference type="SUPFAM" id="SSF52821">
    <property type="entry name" value="Rhodanese/Cell cycle control phosphatase"/>
    <property type="match status" value="2"/>
</dbReference>
<dbReference type="RefSeq" id="WP_115468614.1">
    <property type="nucleotide sequence ID" value="NZ_QKRA01000006.1"/>
</dbReference>
<dbReference type="Pfam" id="PF00581">
    <property type="entry name" value="Rhodanese"/>
    <property type="match status" value="2"/>
</dbReference>
<dbReference type="InterPro" id="IPR045078">
    <property type="entry name" value="TST/MPST-like"/>
</dbReference>